<dbReference type="Pfam" id="PF00370">
    <property type="entry name" value="FGGY_N"/>
    <property type="match status" value="1"/>
</dbReference>
<feature type="domain" description="Carbohydrate kinase FGGY C-terminal" evidence="5">
    <location>
        <begin position="263"/>
        <end position="456"/>
    </location>
</feature>
<dbReference type="CDD" id="cd07777">
    <property type="entry name" value="ASKHA_NBD_FGGY_SHK"/>
    <property type="match status" value="1"/>
</dbReference>
<comment type="caution">
    <text evidence="6">The sequence shown here is derived from an EMBL/GenBank/DDBJ whole genome shotgun (WGS) entry which is preliminary data.</text>
</comment>
<evidence type="ECO:0000256" key="3">
    <source>
        <dbReference type="ARBA" id="ARBA00022777"/>
    </source>
</evidence>
<gene>
    <name evidence="6" type="ORF">IDH41_09390</name>
</gene>
<sequence length="479" mass="50258">MRTIWTCAAWRNKEEEKDMYVAGIDIGTTSICCVVMDAESGKQIAVLGKPNDAGLPSANGWERAQDPGRIAAIADGLIGELGSCWGRVGAVGISCQMHGVLYVDGQGKAVSPLYTWQDRRGDCPFGDGMTYAAYMEDRTGYPLASGYGMVTHFYNVRCGLVPQDAAYLCTIGDYVAMRLSGSAIPLMDPSNAASLGLFDPAEGRFDLARMSALGMDAWMVPPVAGRESAAGTTADGKLVACAIGDNQASFLGSVPTLAGAMLVNIGTGAQISIFSETPDAKPGIEARPFPGGGYLLAGASLGGGKTYALLEALFRDVCESFGAAPAASRSLYERMNELAEEALLEGGPRLRVTASFFGTRDNPDATGSIAGIGDRNFKAKQLVLGVLAGVADELIGLAASFPERLRGRIGTVAASGNGVRKNRVMQRLLREKLGHPIHLSRMEEEAAFGAALYAGVRAGAFPGIEAAISHFQRSEAYDG</sequence>
<dbReference type="AlphaFoldDB" id="A0A927CMB0"/>
<dbReference type="InterPro" id="IPR000577">
    <property type="entry name" value="Carb_kinase_FGGY"/>
</dbReference>
<dbReference type="PANTHER" id="PTHR43095:SF5">
    <property type="entry name" value="XYLULOSE KINASE"/>
    <property type="match status" value="1"/>
</dbReference>
<dbReference type="PIRSF" id="PIRSF000538">
    <property type="entry name" value="GlpK"/>
    <property type="match status" value="1"/>
</dbReference>
<dbReference type="Proteomes" id="UP000632125">
    <property type="component" value="Unassembled WGS sequence"/>
</dbReference>
<keyword evidence="3" id="KW-0418">Kinase</keyword>
<dbReference type="RefSeq" id="WP_190860364.1">
    <property type="nucleotide sequence ID" value="NZ_JACXIY010000012.1"/>
</dbReference>
<evidence type="ECO:0000259" key="4">
    <source>
        <dbReference type="Pfam" id="PF00370"/>
    </source>
</evidence>
<dbReference type="Gene3D" id="3.30.420.40">
    <property type="match status" value="2"/>
</dbReference>
<dbReference type="GO" id="GO:0016301">
    <property type="term" value="F:kinase activity"/>
    <property type="evidence" value="ECO:0007669"/>
    <property type="project" value="UniProtKB-KW"/>
</dbReference>
<name>A0A927CMB0_9BACL</name>
<dbReference type="GO" id="GO:0005975">
    <property type="term" value="P:carbohydrate metabolic process"/>
    <property type="evidence" value="ECO:0007669"/>
    <property type="project" value="InterPro"/>
</dbReference>
<dbReference type="InterPro" id="IPR050406">
    <property type="entry name" value="FGGY_Carb_Kinase"/>
</dbReference>
<evidence type="ECO:0000313" key="6">
    <source>
        <dbReference type="EMBL" id="MBD2868791.1"/>
    </source>
</evidence>
<feature type="domain" description="Carbohydrate kinase FGGY N-terminal" evidence="4">
    <location>
        <begin position="20"/>
        <end position="235"/>
    </location>
</feature>
<evidence type="ECO:0000256" key="2">
    <source>
        <dbReference type="ARBA" id="ARBA00022679"/>
    </source>
</evidence>
<evidence type="ECO:0000256" key="1">
    <source>
        <dbReference type="ARBA" id="ARBA00009156"/>
    </source>
</evidence>
<dbReference type="InterPro" id="IPR018484">
    <property type="entry name" value="FGGY_N"/>
</dbReference>
<comment type="similarity">
    <text evidence="1">Belongs to the FGGY kinase family.</text>
</comment>
<dbReference type="EMBL" id="JACXIY010000012">
    <property type="protein sequence ID" value="MBD2868791.1"/>
    <property type="molecule type" value="Genomic_DNA"/>
</dbReference>
<evidence type="ECO:0000313" key="7">
    <source>
        <dbReference type="Proteomes" id="UP000632125"/>
    </source>
</evidence>
<evidence type="ECO:0008006" key="8">
    <source>
        <dbReference type="Google" id="ProtNLM"/>
    </source>
</evidence>
<dbReference type="SUPFAM" id="SSF53067">
    <property type="entry name" value="Actin-like ATPase domain"/>
    <property type="match status" value="2"/>
</dbReference>
<keyword evidence="2" id="KW-0808">Transferase</keyword>
<evidence type="ECO:0000259" key="5">
    <source>
        <dbReference type="Pfam" id="PF02782"/>
    </source>
</evidence>
<reference evidence="6" key="1">
    <citation type="submission" date="2020-09" db="EMBL/GenBank/DDBJ databases">
        <title>A novel bacterium of genus Paenibacillus, isolated from South China Sea.</title>
        <authorList>
            <person name="Huang H."/>
            <person name="Mo K."/>
            <person name="Hu Y."/>
        </authorList>
    </citation>
    <scope>NUCLEOTIDE SEQUENCE</scope>
    <source>
        <strain evidence="6">IB182493</strain>
    </source>
</reference>
<organism evidence="6 7">
    <name type="scientific">Paenibacillus arenilitoris</name>
    <dbReference type="NCBI Taxonomy" id="2772299"/>
    <lineage>
        <taxon>Bacteria</taxon>
        <taxon>Bacillati</taxon>
        <taxon>Bacillota</taxon>
        <taxon>Bacilli</taxon>
        <taxon>Bacillales</taxon>
        <taxon>Paenibacillaceae</taxon>
        <taxon>Paenibacillus</taxon>
    </lineage>
</organism>
<keyword evidence="7" id="KW-1185">Reference proteome</keyword>
<dbReference type="PANTHER" id="PTHR43095">
    <property type="entry name" value="SUGAR KINASE"/>
    <property type="match status" value="1"/>
</dbReference>
<dbReference type="InterPro" id="IPR043129">
    <property type="entry name" value="ATPase_NBD"/>
</dbReference>
<protein>
    <recommendedName>
        <fullName evidence="8">Sedoheptulokinase</fullName>
    </recommendedName>
</protein>
<dbReference type="Pfam" id="PF02782">
    <property type="entry name" value="FGGY_C"/>
    <property type="match status" value="1"/>
</dbReference>
<dbReference type="InterPro" id="IPR018485">
    <property type="entry name" value="FGGY_C"/>
</dbReference>
<accession>A0A927CMB0</accession>
<proteinExistence type="inferred from homology"/>